<dbReference type="PANTHER" id="PTHR12533">
    <property type="entry name" value="NFAT"/>
    <property type="match status" value="1"/>
</dbReference>
<feature type="region of interest" description="Disordered" evidence="21">
    <location>
        <begin position="808"/>
        <end position="835"/>
    </location>
</feature>
<dbReference type="InterPro" id="IPR032397">
    <property type="entry name" value="RHD_dimer"/>
</dbReference>
<dbReference type="FunFam" id="2.60.40.10:FF:000174">
    <property type="entry name" value="Nuclear factor of activated T-cells 5, tonicity-responsive"/>
    <property type="match status" value="1"/>
</dbReference>
<dbReference type="InterPro" id="IPR013783">
    <property type="entry name" value="Ig-like_fold"/>
</dbReference>
<organism evidence="23">
    <name type="scientific">Graphocephala atropunctata</name>
    <dbReference type="NCBI Taxonomy" id="36148"/>
    <lineage>
        <taxon>Eukaryota</taxon>
        <taxon>Metazoa</taxon>
        <taxon>Ecdysozoa</taxon>
        <taxon>Arthropoda</taxon>
        <taxon>Hexapoda</taxon>
        <taxon>Insecta</taxon>
        <taxon>Pterygota</taxon>
        <taxon>Neoptera</taxon>
        <taxon>Paraneoptera</taxon>
        <taxon>Hemiptera</taxon>
        <taxon>Auchenorrhyncha</taxon>
        <taxon>Membracoidea</taxon>
        <taxon>Cicadellidae</taxon>
        <taxon>Cicadellinae</taxon>
        <taxon>Cicadellini</taxon>
        <taxon>Graphocephala</taxon>
    </lineage>
</organism>
<dbReference type="GO" id="GO:0005667">
    <property type="term" value="C:transcription regulator complex"/>
    <property type="evidence" value="ECO:0007669"/>
    <property type="project" value="TreeGrafter"/>
</dbReference>
<feature type="domain" description="RHD" evidence="22">
    <location>
        <begin position="178"/>
        <end position="343"/>
    </location>
</feature>
<keyword evidence="14" id="KW-0010">Activator</keyword>
<dbReference type="GO" id="GO:0000981">
    <property type="term" value="F:DNA-binding transcription factor activity, RNA polymerase II-specific"/>
    <property type="evidence" value="ECO:0007669"/>
    <property type="project" value="TreeGrafter"/>
</dbReference>
<dbReference type="PROSITE" id="PS50254">
    <property type="entry name" value="REL_2"/>
    <property type="match status" value="1"/>
</dbReference>
<evidence type="ECO:0000259" key="22">
    <source>
        <dbReference type="PROSITE" id="PS50254"/>
    </source>
</evidence>
<keyword evidence="13" id="KW-0238">DNA-binding</keyword>
<evidence type="ECO:0000256" key="16">
    <source>
        <dbReference type="ARBA" id="ARBA00023242"/>
    </source>
</evidence>
<keyword evidence="9" id="KW-0013">ADP-ribosylation</keyword>
<evidence type="ECO:0000256" key="19">
    <source>
        <dbReference type="ARBA" id="ARBA00072227"/>
    </source>
</evidence>
<dbReference type="GO" id="GO:0005634">
    <property type="term" value="C:nucleus"/>
    <property type="evidence" value="ECO:0007669"/>
    <property type="project" value="UniProtKB-SubCell"/>
</dbReference>
<feature type="region of interest" description="Disordered" evidence="21">
    <location>
        <begin position="1291"/>
        <end position="1310"/>
    </location>
</feature>
<dbReference type="InterPro" id="IPR008366">
    <property type="entry name" value="NFAT"/>
</dbReference>
<accession>A0A1B6KF20</accession>
<dbReference type="Gene3D" id="2.60.40.10">
    <property type="entry name" value="Immunoglobulins"/>
    <property type="match status" value="1"/>
</dbReference>
<dbReference type="GO" id="GO:0005737">
    <property type="term" value="C:cytoplasm"/>
    <property type="evidence" value="ECO:0007669"/>
    <property type="project" value="UniProtKB-SubCell"/>
</dbReference>
<evidence type="ECO:0000256" key="12">
    <source>
        <dbReference type="ARBA" id="ARBA00023015"/>
    </source>
</evidence>
<dbReference type="GO" id="GO:1902531">
    <property type="term" value="P:regulation of intracellular signal transduction"/>
    <property type="evidence" value="ECO:0007669"/>
    <property type="project" value="UniProtKB-ARBA"/>
</dbReference>
<keyword evidence="10" id="KW-0832">Ubl conjugation</keyword>
<dbReference type="SUPFAM" id="SSF49417">
    <property type="entry name" value="p53-like transcription factors"/>
    <property type="match status" value="1"/>
</dbReference>
<evidence type="ECO:0000256" key="2">
    <source>
        <dbReference type="ARBA" id="ARBA00004286"/>
    </source>
</evidence>
<gene>
    <name evidence="23" type="ORF">g.38995</name>
</gene>
<evidence type="ECO:0000256" key="20">
    <source>
        <dbReference type="ARBA" id="ARBA00080722"/>
    </source>
</evidence>
<evidence type="ECO:0000256" key="8">
    <source>
        <dbReference type="ARBA" id="ARBA00022763"/>
    </source>
</evidence>
<dbReference type="EMBL" id="GEBQ01029927">
    <property type="protein sequence ID" value="JAT10050.1"/>
    <property type="molecule type" value="Transcribed_RNA"/>
</dbReference>
<feature type="compositionally biased region" description="Low complexity" evidence="21">
    <location>
        <begin position="1291"/>
        <end position="1308"/>
    </location>
</feature>
<feature type="region of interest" description="Disordered" evidence="21">
    <location>
        <begin position="718"/>
        <end position="738"/>
    </location>
</feature>
<keyword evidence="6" id="KW-1017">Isopeptide bond</keyword>
<evidence type="ECO:0000256" key="6">
    <source>
        <dbReference type="ARBA" id="ARBA00022499"/>
    </source>
</evidence>
<name>A0A1B6KF20_9HEMI</name>
<evidence type="ECO:0000256" key="11">
    <source>
        <dbReference type="ARBA" id="ARBA00022990"/>
    </source>
</evidence>
<evidence type="ECO:0000256" key="9">
    <source>
        <dbReference type="ARBA" id="ARBA00022765"/>
    </source>
</evidence>
<dbReference type="InterPro" id="IPR011539">
    <property type="entry name" value="RHD_DNA_bind_dom"/>
</dbReference>
<keyword evidence="15" id="KW-0804">Transcription</keyword>
<keyword evidence="4" id="KW-0158">Chromosome</keyword>
<dbReference type="GO" id="GO:0048468">
    <property type="term" value="P:cell development"/>
    <property type="evidence" value="ECO:0007669"/>
    <property type="project" value="UniProtKB-ARBA"/>
</dbReference>
<keyword evidence="5" id="KW-0963">Cytoplasm</keyword>
<feature type="region of interest" description="Disordered" evidence="21">
    <location>
        <begin position="582"/>
        <end position="603"/>
    </location>
</feature>
<feature type="region of interest" description="Disordered" evidence="21">
    <location>
        <begin position="920"/>
        <end position="960"/>
    </location>
</feature>
<dbReference type="InterPro" id="IPR014756">
    <property type="entry name" value="Ig_E-set"/>
</dbReference>
<dbReference type="GO" id="GO:0045944">
    <property type="term" value="P:positive regulation of transcription by RNA polymerase II"/>
    <property type="evidence" value="ECO:0007669"/>
    <property type="project" value="UniProtKB-ARBA"/>
</dbReference>
<dbReference type="GO" id="GO:0006974">
    <property type="term" value="P:DNA damage response"/>
    <property type="evidence" value="ECO:0007669"/>
    <property type="project" value="UniProtKB-KW"/>
</dbReference>
<evidence type="ECO:0000313" key="23">
    <source>
        <dbReference type="EMBL" id="JAT10050.1"/>
    </source>
</evidence>
<keyword evidence="12" id="KW-0805">Transcription regulation</keyword>
<feature type="compositionally biased region" description="Polar residues" evidence="21">
    <location>
        <begin position="920"/>
        <end position="952"/>
    </location>
</feature>
<comment type="subcellular location">
    <subcellularLocation>
        <location evidence="2">Chromosome</location>
    </subcellularLocation>
    <subcellularLocation>
        <location evidence="3">Cytoplasm</location>
    </subcellularLocation>
    <subcellularLocation>
        <location evidence="1">Nucleus</location>
    </subcellularLocation>
</comment>
<evidence type="ECO:0000256" key="7">
    <source>
        <dbReference type="ARBA" id="ARBA00022553"/>
    </source>
</evidence>
<keyword evidence="16" id="KW-0539">Nucleus</keyword>
<protein>
    <recommendedName>
        <fullName evidence="19">Nuclear factor of activated T-cells 5</fullName>
    </recommendedName>
    <alternativeName>
        <fullName evidence="20">T-cell transcription factor NFAT5</fullName>
    </alternativeName>
</protein>
<evidence type="ECO:0000256" key="15">
    <source>
        <dbReference type="ARBA" id="ARBA00023163"/>
    </source>
</evidence>
<evidence type="ECO:0000256" key="5">
    <source>
        <dbReference type="ARBA" id="ARBA00022490"/>
    </source>
</evidence>
<dbReference type="Gene3D" id="2.60.40.340">
    <property type="entry name" value="Rel homology domain (RHD), DNA-binding domain"/>
    <property type="match status" value="1"/>
</dbReference>
<evidence type="ECO:0000256" key="21">
    <source>
        <dbReference type="SAM" id="MobiDB-lite"/>
    </source>
</evidence>
<evidence type="ECO:0000256" key="17">
    <source>
        <dbReference type="ARBA" id="ARBA00055141"/>
    </source>
</evidence>
<evidence type="ECO:0000256" key="18">
    <source>
        <dbReference type="ARBA" id="ARBA00065799"/>
    </source>
</evidence>
<evidence type="ECO:0000256" key="13">
    <source>
        <dbReference type="ARBA" id="ARBA00023125"/>
    </source>
</evidence>
<feature type="non-terminal residue" evidence="23">
    <location>
        <position position="1485"/>
    </location>
</feature>
<evidence type="ECO:0000256" key="3">
    <source>
        <dbReference type="ARBA" id="ARBA00004496"/>
    </source>
</evidence>
<evidence type="ECO:0000256" key="4">
    <source>
        <dbReference type="ARBA" id="ARBA00022454"/>
    </source>
</evidence>
<dbReference type="GO" id="GO:0005694">
    <property type="term" value="C:chromosome"/>
    <property type="evidence" value="ECO:0007669"/>
    <property type="project" value="UniProtKB-SubCell"/>
</dbReference>
<evidence type="ECO:0000256" key="14">
    <source>
        <dbReference type="ARBA" id="ARBA00023159"/>
    </source>
</evidence>
<dbReference type="GO" id="GO:0048731">
    <property type="term" value="P:system development"/>
    <property type="evidence" value="ECO:0007669"/>
    <property type="project" value="UniProtKB-ARBA"/>
</dbReference>
<dbReference type="Pfam" id="PF16179">
    <property type="entry name" value="RHD_dimer"/>
    <property type="match status" value="1"/>
</dbReference>
<dbReference type="InterPro" id="IPR002909">
    <property type="entry name" value="IPT_dom"/>
</dbReference>
<dbReference type="PRINTS" id="PR01789">
    <property type="entry name" value="NUCFACTORATC"/>
</dbReference>
<dbReference type="SUPFAM" id="SSF81296">
    <property type="entry name" value="E set domains"/>
    <property type="match status" value="1"/>
</dbReference>
<reference evidence="23" key="1">
    <citation type="submission" date="2015-11" db="EMBL/GenBank/DDBJ databases">
        <title>De novo transcriptome assembly of four potential Pierce s Disease insect vectors from Arizona vineyards.</title>
        <authorList>
            <person name="Tassone E.E."/>
        </authorList>
    </citation>
    <scope>NUCLEOTIDE SEQUENCE</scope>
</reference>
<keyword evidence="8" id="KW-0227">DNA damage</keyword>
<comment type="function">
    <text evidence="17">Transcription factor involved, among others, in the transcriptional regulation of osmoprotective and inflammatory genes. Binds the DNA consensus sequence 5'-[ACT][AG]TGGAAA[CAT]A[TA][ATC][CA][ATG][GT][GAC][CG][CT]-3'. Mediates the transcriptional response to hypertonicity. Positively regulates the transcription of LCN2 and S100A4 genes; optimal transactivation of these genes requires the presence of DDX5/DDX17. Also involved in the DNA damage response by preventing formation of R-loops; R-loops are composed of a DNA:RNA hybrid and the associated non-template single-stranded DNA.</text>
</comment>
<evidence type="ECO:0000256" key="10">
    <source>
        <dbReference type="ARBA" id="ARBA00022843"/>
    </source>
</evidence>
<sequence>MLLKYSQAQKRIKAACVGKPSRTGGMVKLTAGLMTVVPKSHRKVIKVASKRPAAILRAPTAVKREHIPVDPCDNSNDSGLGFDHNIDYHPTIPSHSTLCFSDKETGWQPEESAHVKRRRLEIKLESDDANDNFTFPQTVRQVPRAICVPVRARASRVVQAPVTLGSQLSATSHNGLTQLLIVCQPEQQHRARYQTEGSRGAVKDRTGNGFPVVKLVGYDRPATLQVFIGTDQGRVAPHMFYQACRVSGKNSTPCIEKKVDGTIVIEVDVEPSKDMVVTCDCVGILKERNVDVEHRFPEEGSGRSKKKSTRCRMVFRTTISNPDGSQETLQVTSQPIVCTQPPGVPEICKKSLSSCSARGGQELFVLGKNFLKDTRVVFQEGDSANPSWSQSMQPDKEFLQQSHLVCTVPPYHHTDISEPVTVRLLVESSGKASEPHTFLYLPDTSPPRPDNGTVLVQEGNVVSSSVITPVKFLRQAQRTRGSVIYHQHRFDRNGGSPGVFPAHLPQSVAAPLLLPSESQVPATFIAPQTSTGREETVHPVMLWDKSVPVEVMMPPPPPALLPISARRSSVQMIVPEVLEPENLKQEIPDEPPKPLSDLSSSQQPSMDTFRRFVTNSALPSITVENYLSNIEGNSGFANKMVKSQMMSEVPRIMIPTSTTVSKPLASSESTNLLTTVEPMLVSRPVAPYDSRDMRTDPSVSQTSHENISVIVPSPLIQKKSTESHLAQETQQREHISQSQNVGLDLLMASTPTMTEKLDAFVNSAADSHISPNPNSAITSVITENSVVNPIVNIVASNMSKLQEQNISPMTQSSAMSLSQQTSPHHGSTSISNGPLCSMLNSAQNTSTQAQVVSSIQATLGHHLNNQSVNSTQANIDDLIKASQKVSADQVYSNLQASLEQRLTSQAMTSPQMTHSDINSMMQSSQQTSANQTHVLSTLQSSLEQHLSPSAGNPGQLIHPDINNLMQSSQTSPTQDHTLSNLQASLEQQMSTHNMTSQPQIDSDLSNLIQSASQESRREVQALSNFQASLEQQLSQGLNSSQVIHPESIQPTNLSMNSIGKTIQASNKSSLSENQSLSNLQASLEHHMSSQMLTSVQAAHESLSSGSITLSTLNPSVPNSPQIQVAVSQAQVLSNLQATLEHHLASHVGASVQSIHETVSSNQMTNGLISSVESSQVTVNQAQTLSGLQVSLEHLSPQILPQPTHENMSVDSISLNNTIQTSQVHISANKAQRLSNIQASIEHHLSSNGIGTTQPSESVIPLERLNNSIPTSSQHSSNQNLSSLQASIDHLSSQVMSSSQSSHSNNLSVNDSRSIDLTSPISLMSSQVINVVSDNSSSNSPVMILSPNSHQSPSSVVTTPGLSVSNTPTMALSPANSLVMEMNPSTIVLNTSQTILSATDIAMSNTSTLLSQSPAVQLQTSINQFEQVASRIPDKIAAMSQYQHGQRMQEMDKETDRKEPQAYMMPPGTVVQPHAGFEMKPQTTVP</sequence>
<dbReference type="Pfam" id="PF00554">
    <property type="entry name" value="RHD_DNA_bind"/>
    <property type="match status" value="1"/>
</dbReference>
<dbReference type="PANTHER" id="PTHR12533:SF7">
    <property type="entry name" value="NFAT NUCLEAR FACTOR, ISOFORM B"/>
    <property type="match status" value="1"/>
</dbReference>
<comment type="subunit">
    <text evidence="18">Homodimer when bound to DNA, completely encircles its DNA target. Interacts with CIDEC; this interaction is direct and retains NFAT5 in the cytoplasm. Does not bind with Fos and Jun transcription factors. Interacts with DDX5 and DDX17; this interaction leads to DDX5/DDX17 recruitment to LNC2 and S100A4 promoters and NFAT5-mediated DDX5/DDX17-enhanced transactivation.</text>
</comment>
<dbReference type="GO" id="GO:0010467">
    <property type="term" value="P:gene expression"/>
    <property type="evidence" value="ECO:0007669"/>
    <property type="project" value="UniProtKB-ARBA"/>
</dbReference>
<dbReference type="GO" id="GO:0000978">
    <property type="term" value="F:RNA polymerase II cis-regulatory region sequence-specific DNA binding"/>
    <property type="evidence" value="ECO:0007669"/>
    <property type="project" value="TreeGrafter"/>
</dbReference>
<dbReference type="SMART" id="SM00429">
    <property type="entry name" value="IPT"/>
    <property type="match status" value="1"/>
</dbReference>
<dbReference type="FunFam" id="2.60.40.340:FF:000002">
    <property type="entry name" value="Nuclear factor of activated T-cells 5, tonicity-responsive"/>
    <property type="match status" value="1"/>
</dbReference>
<feature type="compositionally biased region" description="Basic and acidic residues" evidence="21">
    <location>
        <begin position="582"/>
        <end position="592"/>
    </location>
</feature>
<keyword evidence="11" id="KW-0007">Acetylation</keyword>
<dbReference type="InterPro" id="IPR008967">
    <property type="entry name" value="p53-like_TF_DNA-bd_sf"/>
</dbReference>
<keyword evidence="7" id="KW-0597">Phosphoprotein</keyword>
<dbReference type="InterPro" id="IPR037059">
    <property type="entry name" value="RHD_DNA_bind_dom_sf"/>
</dbReference>
<proteinExistence type="predicted"/>
<evidence type="ECO:0000256" key="1">
    <source>
        <dbReference type="ARBA" id="ARBA00004123"/>
    </source>
</evidence>